<dbReference type="OrthoDB" id="9805159at2"/>
<dbReference type="PANTHER" id="PTHR10357:SF209">
    <property type="entry name" value="PERIPLASMIC ALPHA-AMYLASE"/>
    <property type="match status" value="1"/>
</dbReference>
<dbReference type="Gene3D" id="3.20.20.80">
    <property type="entry name" value="Glycosidases"/>
    <property type="match status" value="1"/>
</dbReference>
<dbReference type="InterPro" id="IPR006047">
    <property type="entry name" value="GH13_cat_dom"/>
</dbReference>
<comment type="caution">
    <text evidence="2">The sequence shown here is derived from an EMBL/GenBank/DDBJ whole genome shotgun (WGS) entry which is preliminary data.</text>
</comment>
<evidence type="ECO:0000259" key="1">
    <source>
        <dbReference type="SMART" id="SM00642"/>
    </source>
</evidence>
<organism evidence="2 3">
    <name type="scientific">Gelidibacter salicanalis</name>
    <dbReference type="NCBI Taxonomy" id="291193"/>
    <lineage>
        <taxon>Bacteria</taxon>
        <taxon>Pseudomonadati</taxon>
        <taxon>Bacteroidota</taxon>
        <taxon>Flavobacteriia</taxon>
        <taxon>Flavobacteriales</taxon>
        <taxon>Flavobacteriaceae</taxon>
        <taxon>Gelidibacter</taxon>
    </lineage>
</organism>
<gene>
    <name evidence="2" type="ORF">ES711_04350</name>
</gene>
<sequence length="557" mass="63014">MKSCISFFIILFCFFGCKEERKDMANTTDQNATINTPFVWEGANLYFLLTDRFHNGDSSNDVNFDRTQEAGKLRGFEGGDLKGITQKIEEGYFSDLGVNAIWMTPIVEQIHGGTDEGTGVTYGFHGYWTKDWTAIDPNFGTNEDLKALVDAAHSKGIRVVLDAVINHTGPVTSVDSVWPDEWVRTDPTCDYSSYDATISCTLVKNLPDIKTESNDHVELPPQLVEKWKAEGRYDQEVAELDAFFERTGHPRAPRFYIMKWLTDYITEFGIDGYRVDTVKHTEESVWQEFKVECDYAFNQWKANNPEAVLDANAFYLVGEVYGYGVSSGKAYELGGKHINYFDKAFNSLINFEFKYDAGQLSYEQLFKKYTDALQSPLKGYGILNYLSSHDDGQPFDANREKPFETATKLLLAPGTTQVYYGDESARSMVIEGTVGDATLRSFMNWESINTEDQTKNVLEHWQKLGQFRRNHPAIGAGVHQMISESPYVFSRRYQKDDFEDVVVVGLDLIIGTKTLDVSGVFDEGATVYDAYSNQKAKVIDGRVQIDSAYDIVLLESK</sequence>
<reference evidence="2 3" key="1">
    <citation type="submission" date="2019-08" db="EMBL/GenBank/DDBJ databases">
        <title>Genome sequence of Gelidibacter salicanalis IC162T.</title>
        <authorList>
            <person name="Bowman J.P."/>
        </authorList>
    </citation>
    <scope>NUCLEOTIDE SEQUENCE [LARGE SCALE GENOMIC DNA]</scope>
    <source>
        <strain evidence="2 3">IC162</strain>
    </source>
</reference>
<evidence type="ECO:0000313" key="2">
    <source>
        <dbReference type="EMBL" id="TXE09172.1"/>
    </source>
</evidence>
<dbReference type="EMBL" id="VORX01000002">
    <property type="protein sequence ID" value="TXE09172.1"/>
    <property type="molecule type" value="Genomic_DNA"/>
</dbReference>
<proteinExistence type="predicted"/>
<accession>A0A5C7ATJ9</accession>
<keyword evidence="3" id="KW-1185">Reference proteome</keyword>
<dbReference type="SMART" id="SM00642">
    <property type="entry name" value="Aamy"/>
    <property type="match status" value="1"/>
</dbReference>
<dbReference type="RefSeq" id="WP_146890543.1">
    <property type="nucleotide sequence ID" value="NZ_VORX01000002.1"/>
</dbReference>
<dbReference type="GO" id="GO:0005975">
    <property type="term" value="P:carbohydrate metabolic process"/>
    <property type="evidence" value="ECO:0007669"/>
    <property type="project" value="InterPro"/>
</dbReference>
<dbReference type="GO" id="GO:0016829">
    <property type="term" value="F:lyase activity"/>
    <property type="evidence" value="ECO:0007669"/>
    <property type="project" value="UniProtKB-KW"/>
</dbReference>
<dbReference type="SUPFAM" id="SSF51445">
    <property type="entry name" value="(Trans)glycosidases"/>
    <property type="match status" value="1"/>
</dbReference>
<protein>
    <submittedName>
        <fullName evidence="2">Alpha-amlyase</fullName>
    </submittedName>
</protein>
<dbReference type="Pfam" id="PF00128">
    <property type="entry name" value="Alpha-amylase"/>
    <property type="match status" value="1"/>
</dbReference>
<keyword evidence="2" id="KW-0456">Lyase</keyword>
<dbReference type="AlphaFoldDB" id="A0A5C7ATJ9"/>
<evidence type="ECO:0000313" key="3">
    <source>
        <dbReference type="Proteomes" id="UP000321734"/>
    </source>
</evidence>
<dbReference type="InterPro" id="IPR017853">
    <property type="entry name" value="GH"/>
</dbReference>
<feature type="domain" description="Glycosyl hydrolase family 13 catalytic" evidence="1">
    <location>
        <begin position="47"/>
        <end position="468"/>
    </location>
</feature>
<dbReference type="Proteomes" id="UP000321734">
    <property type="component" value="Unassembled WGS sequence"/>
</dbReference>
<dbReference type="PANTHER" id="PTHR10357">
    <property type="entry name" value="ALPHA-AMYLASE FAMILY MEMBER"/>
    <property type="match status" value="1"/>
</dbReference>
<name>A0A5C7ATJ9_9FLAO</name>